<dbReference type="GO" id="GO:0005634">
    <property type="term" value="C:nucleus"/>
    <property type="evidence" value="ECO:0007669"/>
    <property type="project" value="UniProtKB-SubCell"/>
</dbReference>
<dbReference type="PIRSF" id="PIRSF037240">
    <property type="entry name" value="RNA_polIII_Trep_MAF1"/>
    <property type="match status" value="1"/>
</dbReference>
<keyword evidence="4" id="KW-1185">Reference proteome</keyword>
<dbReference type="PANTHER" id="PTHR22504">
    <property type="entry name" value="REPRESSOR OF RNA POLYMERASE III TRANSCRIPTION MAF1"/>
    <property type="match status" value="1"/>
</dbReference>
<dbReference type="Pfam" id="PF09174">
    <property type="entry name" value="Maf1"/>
    <property type="match status" value="1"/>
</dbReference>
<keyword evidence="1" id="KW-0805">Transcription regulation</keyword>
<dbReference type="EMBL" id="PYSW02000050">
    <property type="protein sequence ID" value="KAG2373803.1"/>
    <property type="molecule type" value="Genomic_DNA"/>
</dbReference>
<comment type="caution">
    <text evidence="3">The sequence shown here is derived from an EMBL/GenBank/DDBJ whole genome shotgun (WGS) entry which is preliminary data.</text>
</comment>
<reference evidence="3 4" key="1">
    <citation type="journal article" date="2018" name="BMC Genomics">
        <title>The genome of Naegleria lovaniensis, the basis for a comparative approach to unravel pathogenicity factors of the human pathogenic amoeba N. fowleri.</title>
        <authorList>
            <person name="Liechti N."/>
            <person name="Schurch N."/>
            <person name="Bruggmann R."/>
            <person name="Wittwer M."/>
        </authorList>
    </citation>
    <scope>NUCLEOTIDE SEQUENCE [LARGE SCALE GENOMIC DNA]</scope>
    <source>
        <strain evidence="3 4">ATCC 30569</strain>
    </source>
</reference>
<protein>
    <recommendedName>
        <fullName evidence="1">Repressor of RNA polymerase III transcription</fullName>
    </recommendedName>
</protein>
<feature type="compositionally biased region" description="Low complexity" evidence="2">
    <location>
        <begin position="69"/>
        <end position="93"/>
    </location>
</feature>
<proteinExistence type="inferred from homology"/>
<dbReference type="RefSeq" id="XP_044542977.1">
    <property type="nucleotide sequence ID" value="XM_044687370.1"/>
</dbReference>
<sequence>MKYMEFQELWPYNCLLDGFDLGCTYLYGKIEVFSCKQTSQDKKLTKEIESRRRNNSNASPATLIHHHNLNGNHHPNNNHSSSSTLSHSSTTSPQTISMPSSKAIAISPKQQIDILSPPALSPPAFYDLTTQFNDDPFGEEKRQTFVDLIATLNNSFPDYDFRNVKPEFFVKLNLQDAIFTINNSLHDLYENEQFSSLWSTINEIIDLNHCEVYSYVPDQNLDDPFADPLSLGGSKLWTWNYFFVNRKLKRLVFFTAYGKSKASTLEDDEREGMMVGDQYDEEDYFYSNPKNANVHYQDYENDFDEEMVDDFDDV</sequence>
<organism evidence="3 4">
    <name type="scientific">Naegleria lovaniensis</name>
    <name type="common">Amoeba</name>
    <dbReference type="NCBI Taxonomy" id="51637"/>
    <lineage>
        <taxon>Eukaryota</taxon>
        <taxon>Discoba</taxon>
        <taxon>Heterolobosea</taxon>
        <taxon>Tetramitia</taxon>
        <taxon>Eutetramitia</taxon>
        <taxon>Vahlkampfiidae</taxon>
        <taxon>Naegleria</taxon>
    </lineage>
</organism>
<keyword evidence="1" id="KW-0804">Transcription</keyword>
<dbReference type="GO" id="GO:0016480">
    <property type="term" value="P:negative regulation of transcription by RNA polymerase III"/>
    <property type="evidence" value="ECO:0007669"/>
    <property type="project" value="UniProtKB-UniRule"/>
</dbReference>
<feature type="region of interest" description="Disordered" evidence="2">
    <location>
        <begin position="46"/>
        <end position="99"/>
    </location>
</feature>
<dbReference type="AlphaFoldDB" id="A0AA88KD23"/>
<dbReference type="InterPro" id="IPR038564">
    <property type="entry name" value="Maf1_sf"/>
</dbReference>
<dbReference type="GeneID" id="68104142"/>
<evidence type="ECO:0000313" key="4">
    <source>
        <dbReference type="Proteomes" id="UP000816034"/>
    </source>
</evidence>
<dbReference type="GO" id="GO:0000994">
    <property type="term" value="F:RNA polymerase III core binding"/>
    <property type="evidence" value="ECO:0007669"/>
    <property type="project" value="TreeGrafter"/>
</dbReference>
<accession>A0AA88KD23</accession>
<name>A0AA88KD23_NAELO</name>
<keyword evidence="1" id="KW-0539">Nucleus</keyword>
<dbReference type="PANTHER" id="PTHR22504:SF0">
    <property type="entry name" value="REPRESSOR OF RNA POLYMERASE III TRANSCRIPTION MAF1 HOMOLOG"/>
    <property type="match status" value="1"/>
</dbReference>
<dbReference type="Proteomes" id="UP000816034">
    <property type="component" value="Unassembled WGS sequence"/>
</dbReference>
<dbReference type="Gene3D" id="3.40.1000.50">
    <property type="entry name" value="Repressor of RNA polymerase III transcription Maf1"/>
    <property type="match status" value="1"/>
</dbReference>
<evidence type="ECO:0000256" key="2">
    <source>
        <dbReference type="SAM" id="MobiDB-lite"/>
    </source>
</evidence>
<evidence type="ECO:0000256" key="1">
    <source>
        <dbReference type="PIRNR" id="PIRNR037240"/>
    </source>
</evidence>
<dbReference type="InterPro" id="IPR015257">
    <property type="entry name" value="Maf1"/>
</dbReference>
<gene>
    <name evidence="3" type="ORF">C9374_011688</name>
</gene>
<comment type="similarity">
    <text evidence="1">Belongs to the MAF1 family.</text>
</comment>
<comment type="subcellular location">
    <subcellularLocation>
        <location evidence="1">Nucleus</location>
    </subcellularLocation>
</comment>
<evidence type="ECO:0000313" key="3">
    <source>
        <dbReference type="EMBL" id="KAG2373803.1"/>
    </source>
</evidence>
<keyword evidence="1" id="KW-0678">Repressor</keyword>